<evidence type="ECO:0000256" key="2">
    <source>
        <dbReference type="ARBA" id="ARBA00022475"/>
    </source>
</evidence>
<feature type="transmembrane region" description="Helical" evidence="6">
    <location>
        <begin position="160"/>
        <end position="180"/>
    </location>
</feature>
<organism evidence="7 8">
    <name type="scientific">Paractinoplanes hotanensis</name>
    <dbReference type="NCBI Taxonomy" id="2906497"/>
    <lineage>
        <taxon>Bacteria</taxon>
        <taxon>Bacillati</taxon>
        <taxon>Actinomycetota</taxon>
        <taxon>Actinomycetes</taxon>
        <taxon>Micromonosporales</taxon>
        <taxon>Micromonosporaceae</taxon>
        <taxon>Paractinoplanes</taxon>
    </lineage>
</organism>
<reference evidence="7 8" key="1">
    <citation type="submission" date="2022-06" db="EMBL/GenBank/DDBJ databases">
        <title>Actinoplanes abujensis sp. nov., isolated from Nigerian arid soil.</title>
        <authorList>
            <person name="Ding P."/>
        </authorList>
    </citation>
    <scope>NUCLEOTIDE SEQUENCE [LARGE SCALE GENOMIC DNA]</scope>
    <source>
        <strain evidence="8">TRM88002</strain>
    </source>
</reference>
<feature type="transmembrane region" description="Helical" evidence="6">
    <location>
        <begin position="302"/>
        <end position="322"/>
    </location>
</feature>
<evidence type="ECO:0000256" key="6">
    <source>
        <dbReference type="SAM" id="Phobius"/>
    </source>
</evidence>
<dbReference type="PANTHER" id="PTHR30250:SF11">
    <property type="entry name" value="O-ANTIGEN TRANSPORTER-RELATED"/>
    <property type="match status" value="1"/>
</dbReference>
<accession>A0ABT0XWM0</accession>
<feature type="transmembrane region" description="Helical" evidence="6">
    <location>
        <begin position="59"/>
        <end position="81"/>
    </location>
</feature>
<sequence>MPMRESGDRLRSLFLTVPAAVRRDYAATVAVHWCTLGTGLLLFHLVARRDGVGGFAFYQIARGWVAALQPLILVGLGTGLPRYLPRAGAAAPGLVRGALGVQVMILAVVAAAVLTPSEAVAVRLGLDGGTAAVAAIAVLLAGNCLCNTVVAGLRGTGQVTYANVASLTGFAVLPVVAFAVTHRIEAFLVLYGAGMAAVAAAAAVVTKPPATAAADPPALSAILRYGVRRLLGDLALPALFAFPALAVAVARPGAPEVGYVGFVTSAITLACAFVGMLTPVLLPRLSAHFHHGTGGPSLDRALVLMPLAAAGVVAVPVLIIALPAPMLIRHFLGAEFSATVPLLRIGMLAAVPLAVFYAVRPTLDALHEWPVAANPVVGCLALQVLSTYALSRFLDLPLATVIALALAAAALGLTCWLKLRREMAKRAL</sequence>
<feature type="transmembrane region" description="Helical" evidence="6">
    <location>
        <begin position="25"/>
        <end position="47"/>
    </location>
</feature>
<keyword evidence="3 6" id="KW-0812">Transmembrane</keyword>
<gene>
    <name evidence="7" type="ORF">LXN57_11485</name>
</gene>
<comment type="caution">
    <text evidence="7">The sequence shown here is derived from an EMBL/GenBank/DDBJ whole genome shotgun (WGS) entry which is preliminary data.</text>
</comment>
<feature type="transmembrane region" description="Helical" evidence="6">
    <location>
        <begin position="93"/>
        <end position="113"/>
    </location>
</feature>
<keyword evidence="5 6" id="KW-0472">Membrane</keyword>
<evidence type="ECO:0000313" key="7">
    <source>
        <dbReference type="EMBL" id="MCM4078190.1"/>
    </source>
</evidence>
<feature type="transmembrane region" description="Helical" evidence="6">
    <location>
        <begin position="396"/>
        <end position="417"/>
    </location>
</feature>
<keyword evidence="2" id="KW-1003">Cell membrane</keyword>
<feature type="transmembrane region" description="Helical" evidence="6">
    <location>
        <begin position="342"/>
        <end position="359"/>
    </location>
</feature>
<dbReference type="EMBL" id="JAMQOL010000014">
    <property type="protein sequence ID" value="MCM4078190.1"/>
    <property type="molecule type" value="Genomic_DNA"/>
</dbReference>
<evidence type="ECO:0000256" key="1">
    <source>
        <dbReference type="ARBA" id="ARBA00004651"/>
    </source>
</evidence>
<evidence type="ECO:0000256" key="4">
    <source>
        <dbReference type="ARBA" id="ARBA00022989"/>
    </source>
</evidence>
<feature type="transmembrane region" description="Helical" evidence="6">
    <location>
        <begin position="186"/>
        <end position="205"/>
    </location>
</feature>
<name>A0ABT0XWM0_9ACTN</name>
<comment type="subcellular location">
    <subcellularLocation>
        <location evidence="1">Cell membrane</location>
        <topology evidence="1">Multi-pass membrane protein</topology>
    </subcellularLocation>
</comment>
<protein>
    <submittedName>
        <fullName evidence="7">Uncharacterized protein</fullName>
    </submittedName>
</protein>
<evidence type="ECO:0000256" key="3">
    <source>
        <dbReference type="ARBA" id="ARBA00022692"/>
    </source>
</evidence>
<dbReference type="RefSeq" id="WP_251798037.1">
    <property type="nucleotide sequence ID" value="NZ_JAMQOL010000014.1"/>
</dbReference>
<keyword evidence="8" id="KW-1185">Reference proteome</keyword>
<keyword evidence="4 6" id="KW-1133">Transmembrane helix</keyword>
<proteinExistence type="predicted"/>
<dbReference type="PANTHER" id="PTHR30250">
    <property type="entry name" value="PST FAMILY PREDICTED COLANIC ACID TRANSPORTER"/>
    <property type="match status" value="1"/>
</dbReference>
<feature type="transmembrane region" description="Helical" evidence="6">
    <location>
        <begin position="371"/>
        <end position="390"/>
    </location>
</feature>
<feature type="transmembrane region" description="Helical" evidence="6">
    <location>
        <begin position="257"/>
        <end position="282"/>
    </location>
</feature>
<dbReference type="Proteomes" id="UP001523216">
    <property type="component" value="Unassembled WGS sequence"/>
</dbReference>
<evidence type="ECO:0000313" key="8">
    <source>
        <dbReference type="Proteomes" id="UP001523216"/>
    </source>
</evidence>
<feature type="transmembrane region" description="Helical" evidence="6">
    <location>
        <begin position="133"/>
        <end position="153"/>
    </location>
</feature>
<dbReference type="InterPro" id="IPR050833">
    <property type="entry name" value="Poly_Biosynth_Transport"/>
</dbReference>
<evidence type="ECO:0000256" key="5">
    <source>
        <dbReference type="ARBA" id="ARBA00023136"/>
    </source>
</evidence>
<feature type="transmembrane region" description="Helical" evidence="6">
    <location>
        <begin position="230"/>
        <end position="251"/>
    </location>
</feature>